<dbReference type="Proteomes" id="UP000054097">
    <property type="component" value="Unassembled WGS sequence"/>
</dbReference>
<evidence type="ECO:0000313" key="4">
    <source>
        <dbReference type="EMBL" id="KIM34563.1"/>
    </source>
</evidence>
<protein>
    <recommendedName>
        <fullName evidence="6">Extracellular membrane protein CFEM domain-containing protein</fullName>
    </recommendedName>
</protein>
<feature type="compositionally biased region" description="Low complexity" evidence="1">
    <location>
        <begin position="90"/>
        <end position="159"/>
    </location>
</feature>
<evidence type="ECO:0000256" key="1">
    <source>
        <dbReference type="SAM" id="MobiDB-lite"/>
    </source>
</evidence>
<feature type="transmembrane region" description="Helical" evidence="2">
    <location>
        <begin position="181"/>
        <end position="204"/>
    </location>
</feature>
<keyword evidence="3" id="KW-0732">Signal</keyword>
<reference evidence="4 5" key="1">
    <citation type="submission" date="2014-04" db="EMBL/GenBank/DDBJ databases">
        <authorList>
            <consortium name="DOE Joint Genome Institute"/>
            <person name="Kuo A."/>
            <person name="Zuccaro A."/>
            <person name="Kohler A."/>
            <person name="Nagy L.G."/>
            <person name="Floudas D."/>
            <person name="Copeland A."/>
            <person name="Barry K.W."/>
            <person name="Cichocki N."/>
            <person name="Veneault-Fourrey C."/>
            <person name="LaButti K."/>
            <person name="Lindquist E.A."/>
            <person name="Lipzen A."/>
            <person name="Lundell T."/>
            <person name="Morin E."/>
            <person name="Murat C."/>
            <person name="Sun H."/>
            <person name="Tunlid A."/>
            <person name="Henrissat B."/>
            <person name="Grigoriev I.V."/>
            <person name="Hibbett D.S."/>
            <person name="Martin F."/>
            <person name="Nordberg H.P."/>
            <person name="Cantor M.N."/>
            <person name="Hua S.X."/>
        </authorList>
    </citation>
    <scope>NUCLEOTIDE SEQUENCE [LARGE SCALE GENOMIC DNA]</scope>
    <source>
        <strain evidence="4 5">MAFF 305830</strain>
    </source>
</reference>
<dbReference type="EMBL" id="KN824277">
    <property type="protein sequence ID" value="KIM34563.1"/>
    <property type="molecule type" value="Genomic_DNA"/>
</dbReference>
<feature type="region of interest" description="Disordered" evidence="1">
    <location>
        <begin position="317"/>
        <end position="342"/>
    </location>
</feature>
<feature type="compositionally biased region" description="Polar residues" evidence="1">
    <location>
        <begin position="160"/>
        <end position="176"/>
    </location>
</feature>
<dbReference type="HOGENOM" id="CLU_811728_0_0_1"/>
<evidence type="ECO:0000256" key="2">
    <source>
        <dbReference type="SAM" id="Phobius"/>
    </source>
</evidence>
<evidence type="ECO:0000256" key="3">
    <source>
        <dbReference type="SAM" id="SignalP"/>
    </source>
</evidence>
<feature type="region of interest" description="Disordered" evidence="1">
    <location>
        <begin position="90"/>
        <end position="176"/>
    </location>
</feature>
<feature type="signal peptide" evidence="3">
    <location>
        <begin position="1"/>
        <end position="19"/>
    </location>
</feature>
<gene>
    <name evidence="4" type="ORF">M408DRAFT_325929</name>
</gene>
<keyword evidence="2" id="KW-1133">Transmembrane helix</keyword>
<reference evidence="5" key="2">
    <citation type="submission" date="2015-01" db="EMBL/GenBank/DDBJ databases">
        <title>Evolutionary Origins and Diversification of the Mycorrhizal Mutualists.</title>
        <authorList>
            <consortium name="DOE Joint Genome Institute"/>
            <consortium name="Mycorrhizal Genomics Consortium"/>
            <person name="Kohler A."/>
            <person name="Kuo A."/>
            <person name="Nagy L.G."/>
            <person name="Floudas D."/>
            <person name="Copeland A."/>
            <person name="Barry K.W."/>
            <person name="Cichocki N."/>
            <person name="Veneault-Fourrey C."/>
            <person name="LaButti K."/>
            <person name="Lindquist E.A."/>
            <person name="Lipzen A."/>
            <person name="Lundell T."/>
            <person name="Morin E."/>
            <person name="Murat C."/>
            <person name="Riley R."/>
            <person name="Ohm R."/>
            <person name="Sun H."/>
            <person name="Tunlid A."/>
            <person name="Henrissat B."/>
            <person name="Grigoriev I.V."/>
            <person name="Hibbett D.S."/>
            <person name="Martin F."/>
        </authorList>
    </citation>
    <scope>NUCLEOTIDE SEQUENCE [LARGE SCALE GENOMIC DNA]</scope>
    <source>
        <strain evidence="5">MAFF 305830</strain>
    </source>
</reference>
<keyword evidence="5" id="KW-1185">Reference proteome</keyword>
<keyword evidence="2" id="KW-0472">Membrane</keyword>
<evidence type="ECO:0008006" key="6">
    <source>
        <dbReference type="Google" id="ProtNLM"/>
    </source>
</evidence>
<sequence length="342" mass="35867">MVRLLSTLVLAATVTFSLGAVTTDLPRCARTCFADTEVETTPRLCSSDTYLSGIRSCIDLLCLDAGDFADGIQHVREVCTDILASASASLSSTSTTTGRGSLSNSGTQTTSRSTISAASISSPSPTPISTSTTPSSTSTTPITPIPRPSSTSTSRSSTTNPGVSTANEGQSSTDQGNTQKYAAIGGALGALALIGIIIIVLVVIRRRKRMAAQDEKRFSEYAGQEVGSPSAVPRPWGITPHPTYTHSESEQSWATNKDYYAGNTAAWHHAAANTHYNTWGGVGPGMQEKAMPIGGDVGYGYGAYGVPPATGPRHPALMGHQQQPMHPEEDYHSIGSNFLRNP</sequence>
<organism evidence="4 5">
    <name type="scientific">Serendipita vermifera MAFF 305830</name>
    <dbReference type="NCBI Taxonomy" id="933852"/>
    <lineage>
        <taxon>Eukaryota</taxon>
        <taxon>Fungi</taxon>
        <taxon>Dikarya</taxon>
        <taxon>Basidiomycota</taxon>
        <taxon>Agaricomycotina</taxon>
        <taxon>Agaricomycetes</taxon>
        <taxon>Sebacinales</taxon>
        <taxon>Serendipitaceae</taxon>
        <taxon>Serendipita</taxon>
    </lineage>
</organism>
<accession>A0A0C2X963</accession>
<keyword evidence="2" id="KW-0812">Transmembrane</keyword>
<proteinExistence type="predicted"/>
<dbReference type="AlphaFoldDB" id="A0A0C2X963"/>
<name>A0A0C2X963_SERVB</name>
<feature type="chain" id="PRO_5002158558" description="Extracellular membrane protein CFEM domain-containing protein" evidence="3">
    <location>
        <begin position="20"/>
        <end position="342"/>
    </location>
</feature>
<evidence type="ECO:0000313" key="5">
    <source>
        <dbReference type="Proteomes" id="UP000054097"/>
    </source>
</evidence>